<protein>
    <submittedName>
        <fullName evidence="2">Uncharacterized protein</fullName>
    </submittedName>
</protein>
<dbReference type="EMBL" id="JF412274">
    <property type="protein sequence ID" value="AEH59058.1"/>
    <property type="molecule type" value="Genomic_DNA"/>
</dbReference>
<evidence type="ECO:0000256" key="1">
    <source>
        <dbReference type="SAM" id="MobiDB-lite"/>
    </source>
</evidence>
<reference evidence="2" key="1">
    <citation type="journal article" date="2011" name="Chem. Biol.">
        <title>Identification and characterization of the lysobactin biosynthetic gene cluster reveals mechanistic insights into an unusual termination module architecture.</title>
        <authorList>
            <person name="Hou J."/>
            <person name="Robbel L."/>
            <person name="Marahiel M.A."/>
        </authorList>
    </citation>
    <scope>NUCLEOTIDE SEQUENCE</scope>
    <source>
        <strain evidence="2">ATCC 53042</strain>
    </source>
</reference>
<dbReference type="AlphaFoldDB" id="F8TUE6"/>
<organism evidence="2">
    <name type="scientific">Lysobacter sp. ATCC 53042</name>
    <dbReference type="NCBI Taxonomy" id="324869"/>
    <lineage>
        <taxon>Bacteria</taxon>
        <taxon>Pseudomonadati</taxon>
        <taxon>Pseudomonadota</taxon>
        <taxon>Gammaproteobacteria</taxon>
        <taxon>Lysobacterales</taxon>
        <taxon>Lysobacteraceae</taxon>
        <taxon>Lysobacter</taxon>
    </lineage>
</organism>
<feature type="compositionally biased region" description="Basic and acidic residues" evidence="1">
    <location>
        <begin position="21"/>
        <end position="31"/>
    </location>
</feature>
<accession>F8TUE6</accession>
<name>F8TUE6_9GAMM</name>
<proteinExistence type="predicted"/>
<evidence type="ECO:0000313" key="2">
    <source>
        <dbReference type="EMBL" id="AEH59058.1"/>
    </source>
</evidence>
<feature type="region of interest" description="Disordered" evidence="1">
    <location>
        <begin position="1"/>
        <end position="55"/>
    </location>
</feature>
<sequence>MISPRRRTVAKASGAQAAERPTARNRSDPHHTSALRRISRNRGDFRPPRRAPAYL</sequence>